<gene>
    <name evidence="1" type="ORF">QCN29_06240</name>
</gene>
<protein>
    <submittedName>
        <fullName evidence="1">Uncharacterized protein</fullName>
    </submittedName>
</protein>
<comment type="caution">
    <text evidence="1">The sequence shown here is derived from an EMBL/GenBank/DDBJ whole genome shotgun (WGS) entry which is preliminary data.</text>
</comment>
<reference evidence="1 2" key="1">
    <citation type="submission" date="2023-04" db="EMBL/GenBank/DDBJ databases">
        <title>Streptomyces chengmaiensis sp. nov. isolated from the stem of mangrove plant in Hainan.</title>
        <authorList>
            <person name="Huang X."/>
            <person name="Zhou S."/>
            <person name="Chu X."/>
            <person name="Xie Y."/>
            <person name="Lin Y."/>
        </authorList>
    </citation>
    <scope>NUCLEOTIDE SEQUENCE [LARGE SCALE GENOMIC DNA]</scope>
    <source>
        <strain evidence="1 2">HNM0663</strain>
    </source>
</reference>
<evidence type="ECO:0000313" key="1">
    <source>
        <dbReference type="EMBL" id="MDH2388390.1"/>
    </source>
</evidence>
<dbReference type="RefSeq" id="WP_279926681.1">
    <property type="nucleotide sequence ID" value="NZ_JARWBG010000004.1"/>
</dbReference>
<dbReference type="Proteomes" id="UP001223144">
    <property type="component" value="Unassembled WGS sequence"/>
</dbReference>
<dbReference type="EMBL" id="JARWBG010000004">
    <property type="protein sequence ID" value="MDH2388390.1"/>
    <property type="molecule type" value="Genomic_DNA"/>
</dbReference>
<keyword evidence="2" id="KW-1185">Reference proteome</keyword>
<evidence type="ECO:0000313" key="2">
    <source>
        <dbReference type="Proteomes" id="UP001223144"/>
    </source>
</evidence>
<sequence>MTFKEWLDRAIANGDAVVNEDGSVTVTLPPHVMGAIRELGLLAHQIQED</sequence>
<accession>A0ABT6HJA8</accession>
<proteinExistence type="predicted"/>
<name>A0ABT6HJA8_9ACTN</name>
<organism evidence="1 2">
    <name type="scientific">Streptomyces chengmaiensis</name>
    <dbReference type="NCBI Taxonomy" id="3040919"/>
    <lineage>
        <taxon>Bacteria</taxon>
        <taxon>Bacillati</taxon>
        <taxon>Actinomycetota</taxon>
        <taxon>Actinomycetes</taxon>
        <taxon>Kitasatosporales</taxon>
        <taxon>Streptomycetaceae</taxon>
        <taxon>Streptomyces</taxon>
    </lineage>
</organism>